<evidence type="ECO:0000313" key="3">
    <source>
        <dbReference type="Proteomes" id="UP000274909"/>
    </source>
</evidence>
<evidence type="ECO:0000256" key="1">
    <source>
        <dbReference type="SAM" id="MobiDB-lite"/>
    </source>
</evidence>
<dbReference type="EMBL" id="RZGZ01000004">
    <property type="protein sequence ID" value="RUQ98149.1"/>
    <property type="molecule type" value="Genomic_DNA"/>
</dbReference>
<keyword evidence="3" id="KW-1185">Reference proteome</keyword>
<evidence type="ECO:0000313" key="2">
    <source>
        <dbReference type="EMBL" id="RUQ98149.1"/>
    </source>
</evidence>
<organism evidence="2 3">
    <name type="scientific">Labedella endophytica</name>
    <dbReference type="NCBI Taxonomy" id="1523160"/>
    <lineage>
        <taxon>Bacteria</taxon>
        <taxon>Bacillati</taxon>
        <taxon>Actinomycetota</taxon>
        <taxon>Actinomycetes</taxon>
        <taxon>Micrococcales</taxon>
        <taxon>Microbacteriaceae</taxon>
        <taxon>Labedella</taxon>
    </lineage>
</organism>
<accession>A0A433JNZ4</accession>
<comment type="caution">
    <text evidence="2">The sequence shown here is derived from an EMBL/GenBank/DDBJ whole genome shotgun (WGS) entry which is preliminary data.</text>
</comment>
<dbReference type="AlphaFoldDB" id="A0A433JNZ4"/>
<proteinExistence type="predicted"/>
<gene>
    <name evidence="2" type="ORF">ELQ94_14090</name>
</gene>
<dbReference type="RefSeq" id="WP_127051002.1">
    <property type="nucleotide sequence ID" value="NZ_RZGZ01000004.1"/>
</dbReference>
<reference evidence="2 3" key="1">
    <citation type="submission" date="2018-12" db="EMBL/GenBank/DDBJ databases">
        <authorList>
            <person name="Li F."/>
        </authorList>
    </citation>
    <scope>NUCLEOTIDE SEQUENCE [LARGE SCALE GENOMIC DNA]</scope>
    <source>
        <strain evidence="2 3">EGI 6500705</strain>
    </source>
</reference>
<protein>
    <submittedName>
        <fullName evidence="2">Uncharacterized protein</fullName>
    </submittedName>
</protein>
<name>A0A433JNZ4_9MICO</name>
<feature type="region of interest" description="Disordered" evidence="1">
    <location>
        <begin position="1"/>
        <end position="75"/>
    </location>
</feature>
<sequence>MQNPTDRRSLVKAAGNHRTPPPANRFIQTILTPREGHRRPVNALRGDQHDPSPLTDPRGAGTVRPGPVLAPLDGSRPFGRLAALVMVWLRERRRRASERD</sequence>
<dbReference type="Proteomes" id="UP000274909">
    <property type="component" value="Unassembled WGS sequence"/>
</dbReference>